<accession>A0ACC0F3M2</accession>
<proteinExistence type="predicted"/>
<evidence type="ECO:0000313" key="2">
    <source>
        <dbReference type="Proteomes" id="UP001060215"/>
    </source>
</evidence>
<dbReference type="EMBL" id="CM045768">
    <property type="protein sequence ID" value="KAI7983133.1"/>
    <property type="molecule type" value="Genomic_DNA"/>
</dbReference>
<keyword evidence="2" id="KW-1185">Reference proteome</keyword>
<sequence>MDDEAMADDFSFGRFFSRELCLKRSLVETTKSIEGAKVQNNKFYVSVHYRNVDEKIGHWKTIAQYVQETLKDFPRLRLTHGQKVCLSNSDDVLPIYVGDDRPDEDAFKVVEDGDYDLARVLIGNEKRLVHMHLHIVISDAIVALNTSFQLELT</sequence>
<gene>
    <name evidence="1" type="ORF">LOK49_LG15G01909</name>
</gene>
<dbReference type="Proteomes" id="UP001060215">
    <property type="component" value="Chromosome 11"/>
</dbReference>
<comment type="caution">
    <text evidence="1">The sequence shown here is derived from an EMBL/GenBank/DDBJ whole genome shotgun (WGS) entry which is preliminary data.</text>
</comment>
<evidence type="ECO:0000313" key="1">
    <source>
        <dbReference type="EMBL" id="KAI7983133.1"/>
    </source>
</evidence>
<protein>
    <submittedName>
        <fullName evidence="1">Trehalose-phosphate phosphatase F</fullName>
    </submittedName>
</protein>
<name>A0ACC0F3M2_9ERIC</name>
<reference evidence="1 2" key="1">
    <citation type="journal article" date="2022" name="Plant J.">
        <title>Chromosome-level genome of Camellia lanceoleosa provides a valuable resource for understanding genome evolution and self-incompatibility.</title>
        <authorList>
            <person name="Gong W."/>
            <person name="Xiao S."/>
            <person name="Wang L."/>
            <person name="Liao Z."/>
            <person name="Chang Y."/>
            <person name="Mo W."/>
            <person name="Hu G."/>
            <person name="Li W."/>
            <person name="Zhao G."/>
            <person name="Zhu H."/>
            <person name="Hu X."/>
            <person name="Ji K."/>
            <person name="Xiang X."/>
            <person name="Song Q."/>
            <person name="Yuan D."/>
            <person name="Jin S."/>
            <person name="Zhang L."/>
        </authorList>
    </citation>
    <scope>NUCLEOTIDE SEQUENCE [LARGE SCALE GENOMIC DNA]</scope>
    <source>
        <strain evidence="1">SQ_2022a</strain>
    </source>
</reference>
<organism evidence="1 2">
    <name type="scientific">Camellia lanceoleosa</name>
    <dbReference type="NCBI Taxonomy" id="1840588"/>
    <lineage>
        <taxon>Eukaryota</taxon>
        <taxon>Viridiplantae</taxon>
        <taxon>Streptophyta</taxon>
        <taxon>Embryophyta</taxon>
        <taxon>Tracheophyta</taxon>
        <taxon>Spermatophyta</taxon>
        <taxon>Magnoliopsida</taxon>
        <taxon>eudicotyledons</taxon>
        <taxon>Gunneridae</taxon>
        <taxon>Pentapetalae</taxon>
        <taxon>asterids</taxon>
        <taxon>Ericales</taxon>
        <taxon>Theaceae</taxon>
        <taxon>Camellia</taxon>
    </lineage>
</organism>